<dbReference type="Gene3D" id="1.10.238.10">
    <property type="entry name" value="EF-hand"/>
    <property type="match status" value="4"/>
</dbReference>
<dbReference type="CDD" id="cd00051">
    <property type="entry name" value="EFh"/>
    <property type="match status" value="3"/>
</dbReference>
<feature type="domain" description="EF-hand" evidence="5">
    <location>
        <begin position="353"/>
        <end position="388"/>
    </location>
</feature>
<dbReference type="PROSITE" id="PS51153">
    <property type="entry name" value="RPW8"/>
    <property type="match status" value="1"/>
</dbReference>
<evidence type="ECO:0000256" key="4">
    <source>
        <dbReference type="ARBA" id="ARBA00022837"/>
    </source>
</evidence>
<comment type="similarity">
    <text evidence="1">Belongs to the calmodulin family.</text>
</comment>
<proteinExistence type="inferred from homology"/>
<dbReference type="PROSITE" id="PS00018">
    <property type="entry name" value="EF_HAND_1"/>
    <property type="match status" value="5"/>
</dbReference>
<dbReference type="SMART" id="SM00054">
    <property type="entry name" value="EFh"/>
    <property type="match status" value="8"/>
</dbReference>
<feature type="domain" description="EF-hand" evidence="5">
    <location>
        <begin position="317"/>
        <end position="352"/>
    </location>
</feature>
<sequence>MAESASWGLGAAFTGAVVSEALRLVIQEAKKFNNFKPLSVDLVSTMEKLLPMTQKMDSMQNELDFGVGELKTLKDTIQRARELVREFPGVLFYEKSKYTRKIEKVNKDLLKFCDIDLPLLLYRNQLKLMGLTGRLMDKVDGLGKRIEELSVHVPFFQDLVASDPLGTPLCHKEDIKGCITTKELETFMHFLGRNPTEAELQELLNLMAKKMKDSDLEEELKQAFRIFDVDQNGFISTAELHKVMNNLGATLTNAEAKEMMCEADANGDGQMSYEEFFKIMTKVELQYLINEVDPYGNSTIDFKELLNLMAKKMKDNDLEKKLKEAFTIFDVDQNGFISTAELHEVMNNLGQKLTNEEAKEIIFEADANGDGQMSCEEFLKIMTKAELHDKINEVDADGNITIDFTELLNLVAKKLKDNDLEKKLKEAFKIFGIGQNGFISTAELHEVMNNLGEKLTNAKAKEMICEADANGDGQMSCEEFLKAMTAK</sequence>
<keyword evidence="3" id="KW-0677">Repeat</keyword>
<dbReference type="InterPro" id="IPR018247">
    <property type="entry name" value="EF_Hand_1_Ca_BS"/>
</dbReference>
<evidence type="ECO:0000313" key="8">
    <source>
        <dbReference type="Proteomes" id="UP000467841"/>
    </source>
</evidence>
<feature type="domain" description="EF-hand" evidence="5">
    <location>
        <begin position="455"/>
        <end position="487"/>
    </location>
</feature>
<dbReference type="GO" id="GO:0005509">
    <property type="term" value="F:calcium ion binding"/>
    <property type="evidence" value="ECO:0007669"/>
    <property type="project" value="InterPro"/>
</dbReference>
<organism evidence="7 8">
    <name type="scientific">Microthlaspi erraticum</name>
    <dbReference type="NCBI Taxonomy" id="1685480"/>
    <lineage>
        <taxon>Eukaryota</taxon>
        <taxon>Viridiplantae</taxon>
        <taxon>Streptophyta</taxon>
        <taxon>Embryophyta</taxon>
        <taxon>Tracheophyta</taxon>
        <taxon>Spermatophyta</taxon>
        <taxon>Magnoliopsida</taxon>
        <taxon>eudicotyledons</taxon>
        <taxon>Gunneridae</taxon>
        <taxon>Pentapetalae</taxon>
        <taxon>rosids</taxon>
        <taxon>malvids</taxon>
        <taxon>Brassicales</taxon>
        <taxon>Brassicaceae</taxon>
        <taxon>Coluteocarpeae</taxon>
        <taxon>Microthlaspi</taxon>
    </lineage>
</organism>
<keyword evidence="4" id="KW-0106">Calcium</keyword>
<dbReference type="InterPro" id="IPR011992">
    <property type="entry name" value="EF-hand-dom_pair"/>
</dbReference>
<feature type="domain" description="EF-hand" evidence="5">
    <location>
        <begin position="419"/>
        <end position="454"/>
    </location>
</feature>
<dbReference type="FunFam" id="1.10.238.10:FF:000001">
    <property type="entry name" value="Calmodulin 1"/>
    <property type="match status" value="3"/>
</dbReference>
<keyword evidence="8" id="KW-1185">Reference proteome</keyword>
<dbReference type="InterPro" id="IPR008808">
    <property type="entry name" value="Powdery_mildew-R_dom"/>
</dbReference>
<evidence type="ECO:0000256" key="1">
    <source>
        <dbReference type="ARBA" id="ARBA00009763"/>
    </source>
</evidence>
<dbReference type="AlphaFoldDB" id="A0A6D2LB96"/>
<name>A0A6D2LB96_9BRAS</name>
<gene>
    <name evidence="7" type="ORF">MERR_LOCUS44137</name>
</gene>
<dbReference type="PROSITE" id="PS50222">
    <property type="entry name" value="EF_HAND_2"/>
    <property type="match status" value="6"/>
</dbReference>
<evidence type="ECO:0000256" key="3">
    <source>
        <dbReference type="ARBA" id="ARBA00022737"/>
    </source>
</evidence>
<dbReference type="PANTHER" id="PTHR23048">
    <property type="entry name" value="MYOSIN LIGHT CHAIN 1, 3"/>
    <property type="match status" value="1"/>
</dbReference>
<feature type="domain" description="RPW8" evidence="6">
    <location>
        <begin position="2"/>
        <end position="151"/>
    </location>
</feature>
<dbReference type="SUPFAM" id="SSF47473">
    <property type="entry name" value="EF-hand"/>
    <property type="match status" value="3"/>
</dbReference>
<dbReference type="PANTHER" id="PTHR23048:SF53">
    <property type="entry name" value="CALMODULIN"/>
    <property type="match status" value="1"/>
</dbReference>
<dbReference type="InterPro" id="IPR002048">
    <property type="entry name" value="EF_hand_dom"/>
</dbReference>
<dbReference type="InterPro" id="IPR050230">
    <property type="entry name" value="CALM/Myosin/TropC-like"/>
</dbReference>
<dbReference type="Proteomes" id="UP000467841">
    <property type="component" value="Unassembled WGS sequence"/>
</dbReference>
<protein>
    <recommendedName>
        <fullName evidence="9">Calmodulin</fullName>
    </recommendedName>
</protein>
<dbReference type="OrthoDB" id="26525at2759"/>
<comment type="caution">
    <text evidence="7">The sequence shown here is derived from an EMBL/GenBank/DDBJ whole genome shotgun (WGS) entry which is preliminary data.</text>
</comment>
<accession>A0A6D2LB96</accession>
<dbReference type="Pfam" id="PF13499">
    <property type="entry name" value="EF-hand_7"/>
    <property type="match status" value="3"/>
</dbReference>
<evidence type="ECO:0000313" key="7">
    <source>
        <dbReference type="EMBL" id="CAA7056901.1"/>
    </source>
</evidence>
<dbReference type="GO" id="GO:0016460">
    <property type="term" value="C:myosin II complex"/>
    <property type="evidence" value="ECO:0007669"/>
    <property type="project" value="TreeGrafter"/>
</dbReference>
<reference evidence="7" key="1">
    <citation type="submission" date="2020-01" db="EMBL/GenBank/DDBJ databases">
        <authorList>
            <person name="Mishra B."/>
        </authorList>
    </citation>
    <scope>NUCLEOTIDE SEQUENCE [LARGE SCALE GENOMIC DNA]</scope>
</reference>
<evidence type="ECO:0000256" key="2">
    <source>
        <dbReference type="ARBA" id="ARBA00022723"/>
    </source>
</evidence>
<evidence type="ECO:0008006" key="9">
    <source>
        <dbReference type="Google" id="ProtNLM"/>
    </source>
</evidence>
<evidence type="ECO:0000259" key="6">
    <source>
        <dbReference type="PROSITE" id="PS51153"/>
    </source>
</evidence>
<dbReference type="Pfam" id="PF05659">
    <property type="entry name" value="RPW8"/>
    <property type="match status" value="1"/>
</dbReference>
<feature type="domain" description="EF-hand" evidence="5">
    <location>
        <begin position="251"/>
        <end position="286"/>
    </location>
</feature>
<feature type="domain" description="EF-hand" evidence="5">
    <location>
        <begin position="215"/>
        <end position="250"/>
    </location>
</feature>
<dbReference type="EMBL" id="CACVBM020001662">
    <property type="protein sequence ID" value="CAA7056901.1"/>
    <property type="molecule type" value="Genomic_DNA"/>
</dbReference>
<keyword evidence="2" id="KW-0479">Metal-binding</keyword>
<evidence type="ECO:0000259" key="5">
    <source>
        <dbReference type="PROSITE" id="PS50222"/>
    </source>
</evidence>